<dbReference type="EMBL" id="CAJJDN010000025">
    <property type="protein sequence ID" value="CAD8069467.1"/>
    <property type="molecule type" value="Genomic_DNA"/>
</dbReference>
<feature type="domain" description="Protein kinase" evidence="1">
    <location>
        <begin position="97"/>
        <end position="351"/>
    </location>
</feature>
<reference evidence="2" key="1">
    <citation type="submission" date="2021-01" db="EMBL/GenBank/DDBJ databases">
        <authorList>
            <consortium name="Genoscope - CEA"/>
            <person name="William W."/>
        </authorList>
    </citation>
    <scope>NUCLEOTIDE SEQUENCE</scope>
</reference>
<dbReference type="Pfam" id="PF00069">
    <property type="entry name" value="Pkinase"/>
    <property type="match status" value="1"/>
</dbReference>
<protein>
    <recommendedName>
        <fullName evidence="1">Protein kinase domain-containing protein</fullName>
    </recommendedName>
</protein>
<dbReference type="PROSITE" id="PS00109">
    <property type="entry name" value="PROTEIN_KINASE_TYR"/>
    <property type="match status" value="1"/>
</dbReference>
<sequence length="444" mass="51745">MNSDFICFRKHLFKDSIYQIDIQNEQLRLINTSGKPKYIIPLDWSVDISWNLEGQEQAFRLKVNQKFKWFYAKPQTIQYMKKQLQKHVAQRDFNFFYTLTTHQSKGQNGNVYEILKKTDNTANLVAKCIQKDQLDDQNIIFEELNILKLLNHPSLPVFEEFFFTQGTYYIIMEKMQGEKLNTILNTSKILLNLRLIQSIILECLYILQYLESIYVMHRDITLDNILYDQQNKKKSVKLISFSNAARVGTSIKICGTPGYIAPEIFLEQKYGCECDMFSLGCVFYKLLVKKDLFHGNCAIEVLQENKACVINLKTLQLFRIPNSAQDLLGHMLEVNPKLRISVSQALKHPFLNDSLKQTISNQNSQRNFNQNRSERNLLKKDLLSLHTEKQKLEDDLDVDYFKNELPPMSQIPVMNSVKGGQRIKFDGIDDDETKFRTVISKSTG</sequence>
<dbReference type="GO" id="GO:0005524">
    <property type="term" value="F:ATP binding"/>
    <property type="evidence" value="ECO:0007669"/>
    <property type="project" value="InterPro"/>
</dbReference>
<organism evidence="2 3">
    <name type="scientific">Paramecium sonneborni</name>
    <dbReference type="NCBI Taxonomy" id="65129"/>
    <lineage>
        <taxon>Eukaryota</taxon>
        <taxon>Sar</taxon>
        <taxon>Alveolata</taxon>
        <taxon>Ciliophora</taxon>
        <taxon>Intramacronucleata</taxon>
        <taxon>Oligohymenophorea</taxon>
        <taxon>Peniculida</taxon>
        <taxon>Parameciidae</taxon>
        <taxon>Paramecium</taxon>
    </lineage>
</organism>
<dbReference type="GO" id="GO:0005737">
    <property type="term" value="C:cytoplasm"/>
    <property type="evidence" value="ECO:0007669"/>
    <property type="project" value="TreeGrafter"/>
</dbReference>
<dbReference type="Proteomes" id="UP000692954">
    <property type="component" value="Unassembled WGS sequence"/>
</dbReference>
<name>A0A8S1LP13_9CILI</name>
<dbReference type="OrthoDB" id="4062651at2759"/>
<accession>A0A8S1LP13</accession>
<dbReference type="GO" id="GO:0044773">
    <property type="term" value="P:mitotic DNA damage checkpoint signaling"/>
    <property type="evidence" value="ECO:0007669"/>
    <property type="project" value="TreeGrafter"/>
</dbReference>
<dbReference type="GO" id="GO:0005634">
    <property type="term" value="C:nucleus"/>
    <property type="evidence" value="ECO:0007669"/>
    <property type="project" value="TreeGrafter"/>
</dbReference>
<evidence type="ECO:0000259" key="1">
    <source>
        <dbReference type="PROSITE" id="PS50011"/>
    </source>
</evidence>
<gene>
    <name evidence="2" type="ORF">PSON_ATCC_30995.1.T0250297</name>
</gene>
<keyword evidence="3" id="KW-1185">Reference proteome</keyword>
<dbReference type="PANTHER" id="PTHR44167">
    <property type="entry name" value="OVARIAN-SPECIFIC SERINE/THREONINE-PROTEIN KINASE LOK-RELATED"/>
    <property type="match status" value="1"/>
</dbReference>
<dbReference type="GO" id="GO:0004674">
    <property type="term" value="F:protein serine/threonine kinase activity"/>
    <property type="evidence" value="ECO:0007669"/>
    <property type="project" value="TreeGrafter"/>
</dbReference>
<dbReference type="InterPro" id="IPR000719">
    <property type="entry name" value="Prot_kinase_dom"/>
</dbReference>
<proteinExistence type="predicted"/>
<dbReference type="PROSITE" id="PS50011">
    <property type="entry name" value="PROTEIN_KINASE_DOM"/>
    <property type="match status" value="1"/>
</dbReference>
<dbReference type="InterPro" id="IPR008266">
    <property type="entry name" value="Tyr_kinase_AS"/>
</dbReference>
<comment type="caution">
    <text evidence="2">The sequence shown here is derived from an EMBL/GenBank/DDBJ whole genome shotgun (WGS) entry which is preliminary data.</text>
</comment>
<dbReference type="PANTHER" id="PTHR44167:SF18">
    <property type="entry name" value="PROTEIN KINASE DOMAIN-CONTAINING PROTEIN"/>
    <property type="match status" value="1"/>
</dbReference>
<evidence type="ECO:0000313" key="2">
    <source>
        <dbReference type="EMBL" id="CAD8069467.1"/>
    </source>
</evidence>
<dbReference type="AlphaFoldDB" id="A0A8S1LP13"/>
<evidence type="ECO:0000313" key="3">
    <source>
        <dbReference type="Proteomes" id="UP000692954"/>
    </source>
</evidence>